<feature type="compositionally biased region" description="Basic residues" evidence="2">
    <location>
        <begin position="181"/>
        <end position="191"/>
    </location>
</feature>
<proteinExistence type="inferred from homology"/>
<sequence>MEEESLSMISTVVPATHQSDENGVCQLSSMDLLMKLHYIRAVYFFTSDAAQGLSMADLKKPMFLLLDQATRAISGRVRISESGRAFVKCNDAGVRIAESRRDRTLQEWFQQHGCSLEGLVHDHVLGGPDLGFSPLAVVKFTWFKCGGLCVGLSWSHILGDAFSAFDFITKWSQILAGQTHTHTHTHTHAPPKPKPLPTPIHKQTQSPPHNNDPISVKMTTTAGEFWLPTNHAKIATHSFHVTSKQLNRLVTTSTCHQNDAAETSYFGTLSALVWKHVARIRGESEPRAVTIFTRGGEGLEVSAVEASFVVATSDVADLARVIGAERRVDDVAKLVEESGGKGDFVVYGANLTLVDLENGGDVYGVVLNGHKPVLANCCIHGVGDDGVVLVLPAPEGFTGGRMVTVSLPDKELLQLKDNLRDEWGIESLSFS</sequence>
<evidence type="ECO:0000256" key="1">
    <source>
        <dbReference type="ARBA" id="ARBA00009861"/>
    </source>
</evidence>
<comment type="similarity">
    <text evidence="1">Belongs to the plant acyltransferase family.</text>
</comment>
<gene>
    <name evidence="3" type="ORF">KK1_031112</name>
</gene>
<dbReference type="PANTHER" id="PTHR31642:SF259">
    <property type="entry name" value="PROTEIN ECERIFERUM 2"/>
    <property type="match status" value="1"/>
</dbReference>
<dbReference type="InterPro" id="IPR050317">
    <property type="entry name" value="Plant_Fungal_Acyltransferase"/>
</dbReference>
<dbReference type="Gene3D" id="3.30.559.10">
    <property type="entry name" value="Chloramphenicol acetyltransferase-like domain"/>
    <property type="match status" value="2"/>
</dbReference>
<dbReference type="Proteomes" id="UP000075243">
    <property type="component" value="Unassembled WGS sequence"/>
</dbReference>
<protein>
    <submittedName>
        <fullName evidence="3">Anthranilate N-benzoyltransferase protein 2</fullName>
    </submittedName>
</protein>
<evidence type="ECO:0000313" key="4">
    <source>
        <dbReference type="Proteomes" id="UP000075243"/>
    </source>
</evidence>
<organism evidence="3 4">
    <name type="scientific">Cajanus cajan</name>
    <name type="common">Pigeon pea</name>
    <name type="synonym">Cajanus indicus</name>
    <dbReference type="NCBI Taxonomy" id="3821"/>
    <lineage>
        <taxon>Eukaryota</taxon>
        <taxon>Viridiplantae</taxon>
        <taxon>Streptophyta</taxon>
        <taxon>Embryophyta</taxon>
        <taxon>Tracheophyta</taxon>
        <taxon>Spermatophyta</taxon>
        <taxon>Magnoliopsida</taxon>
        <taxon>eudicotyledons</taxon>
        <taxon>Gunneridae</taxon>
        <taxon>Pentapetalae</taxon>
        <taxon>rosids</taxon>
        <taxon>fabids</taxon>
        <taxon>Fabales</taxon>
        <taxon>Fabaceae</taxon>
        <taxon>Papilionoideae</taxon>
        <taxon>50 kb inversion clade</taxon>
        <taxon>NPAAA clade</taxon>
        <taxon>indigoferoid/millettioid clade</taxon>
        <taxon>Phaseoleae</taxon>
        <taxon>Cajanus</taxon>
    </lineage>
</organism>
<keyword evidence="4" id="KW-1185">Reference proteome</keyword>
<feature type="region of interest" description="Disordered" evidence="2">
    <location>
        <begin position="179"/>
        <end position="214"/>
    </location>
</feature>
<feature type="compositionally biased region" description="Polar residues" evidence="2">
    <location>
        <begin position="203"/>
        <end position="214"/>
    </location>
</feature>
<reference evidence="3" key="1">
    <citation type="journal article" date="2012" name="Nat. Biotechnol.">
        <title>Draft genome sequence of pigeonpea (Cajanus cajan), an orphan legume crop of resource-poor farmers.</title>
        <authorList>
            <person name="Varshney R.K."/>
            <person name="Chen W."/>
            <person name="Li Y."/>
            <person name="Bharti A.K."/>
            <person name="Saxena R.K."/>
            <person name="Schlueter J.A."/>
            <person name="Donoghue M.T."/>
            <person name="Azam S."/>
            <person name="Fan G."/>
            <person name="Whaley A.M."/>
            <person name="Farmer A.D."/>
            <person name="Sheridan J."/>
            <person name="Iwata A."/>
            <person name="Tuteja R."/>
            <person name="Penmetsa R.V."/>
            <person name="Wu W."/>
            <person name="Upadhyaya H.D."/>
            <person name="Yang S.P."/>
            <person name="Shah T."/>
            <person name="Saxena K.B."/>
            <person name="Michael T."/>
            <person name="McCombie W.R."/>
            <person name="Yang B."/>
            <person name="Zhang G."/>
            <person name="Yang H."/>
            <person name="Wang J."/>
            <person name="Spillane C."/>
            <person name="Cook D.R."/>
            <person name="May G.D."/>
            <person name="Xu X."/>
            <person name="Jackson S.A."/>
        </authorList>
    </citation>
    <scope>NUCLEOTIDE SEQUENCE [LARGE SCALE GENOMIC DNA]</scope>
</reference>
<dbReference type="STRING" id="3821.A0A151RXF1"/>
<evidence type="ECO:0000256" key="2">
    <source>
        <dbReference type="SAM" id="MobiDB-lite"/>
    </source>
</evidence>
<dbReference type="OMA" id="CTRGMAN"/>
<dbReference type="InterPro" id="IPR023213">
    <property type="entry name" value="CAT-like_dom_sf"/>
</dbReference>
<evidence type="ECO:0000313" key="3">
    <source>
        <dbReference type="EMBL" id="KYP47240.1"/>
    </source>
</evidence>
<dbReference type="Gramene" id="C.cajan_29808.t">
    <property type="protein sequence ID" value="C.cajan_29808.t"/>
    <property type="gene ID" value="C.cajan_29808"/>
</dbReference>
<dbReference type="PANTHER" id="PTHR31642">
    <property type="entry name" value="TRICHOTHECENE 3-O-ACETYLTRANSFERASE"/>
    <property type="match status" value="1"/>
</dbReference>
<dbReference type="EMBL" id="KQ483533">
    <property type="protein sequence ID" value="KYP47240.1"/>
    <property type="molecule type" value="Genomic_DNA"/>
</dbReference>
<dbReference type="OrthoDB" id="1862401at2759"/>
<accession>A0A151RXF1</accession>
<name>A0A151RXF1_CAJCA</name>
<dbReference type="Pfam" id="PF02458">
    <property type="entry name" value="Transferase"/>
    <property type="match status" value="1"/>
</dbReference>
<dbReference type="GO" id="GO:0016747">
    <property type="term" value="F:acyltransferase activity, transferring groups other than amino-acyl groups"/>
    <property type="evidence" value="ECO:0007669"/>
    <property type="project" value="TreeGrafter"/>
</dbReference>
<dbReference type="AlphaFoldDB" id="A0A151RXF1"/>